<proteinExistence type="predicted"/>
<dbReference type="PANTHER" id="PTHR46491:SF3">
    <property type="entry name" value="CDGSH IRON-SULFUR DOMAIN-CONTAINING PROTEIN 3, MITOCHONDRIAL"/>
    <property type="match status" value="1"/>
</dbReference>
<feature type="domain" description="Iron-binding zinc finger CDGSH type" evidence="6">
    <location>
        <begin position="57"/>
        <end position="94"/>
    </location>
</feature>
<protein>
    <submittedName>
        <fullName evidence="7">CDGSH iron-sulfur domain-containing protein 3, mitochondrial</fullName>
    </submittedName>
</protein>
<evidence type="ECO:0000256" key="2">
    <source>
        <dbReference type="ARBA" id="ARBA00022723"/>
    </source>
</evidence>
<comment type="caution">
    <text evidence="7">The sequence shown here is derived from an EMBL/GenBank/DDBJ whole genome shotgun (WGS) entry which is preliminary data.</text>
</comment>
<evidence type="ECO:0000256" key="5">
    <source>
        <dbReference type="ARBA" id="ARBA00034078"/>
    </source>
</evidence>
<dbReference type="Gene3D" id="3.40.5.90">
    <property type="entry name" value="CDGSH iron-sulfur domain, mitoNEET-type"/>
    <property type="match status" value="2"/>
</dbReference>
<keyword evidence="8" id="KW-1185">Reference proteome</keyword>
<dbReference type="InterPro" id="IPR052950">
    <property type="entry name" value="CISD"/>
</dbReference>
<dbReference type="GO" id="GO:0051537">
    <property type="term" value="F:2 iron, 2 sulfur cluster binding"/>
    <property type="evidence" value="ECO:0007669"/>
    <property type="project" value="UniProtKB-KW"/>
</dbReference>
<evidence type="ECO:0000259" key="6">
    <source>
        <dbReference type="SMART" id="SM00704"/>
    </source>
</evidence>
<evidence type="ECO:0000256" key="3">
    <source>
        <dbReference type="ARBA" id="ARBA00023004"/>
    </source>
</evidence>
<dbReference type="InterPro" id="IPR042216">
    <property type="entry name" value="MitoNEET_CISD"/>
</dbReference>
<evidence type="ECO:0000313" key="8">
    <source>
        <dbReference type="Proteomes" id="UP000440578"/>
    </source>
</evidence>
<keyword evidence="3" id="KW-0408">Iron</keyword>
<evidence type="ECO:0000256" key="1">
    <source>
        <dbReference type="ARBA" id="ARBA00022714"/>
    </source>
</evidence>
<sequence>MLSARVAMVQVLRSLSSSTPAACKFRLPEEAKQEFSNPAAKYTTAQDIPEKGKIYDKKPFMIEVKKGKTYMWCACGHSQKQPLCDGSHRNPFKAIQQRPVKYVADADKEVWFCMCKQTDHRPFCDGSHKHPDVQAAVRGH</sequence>
<keyword evidence="4" id="KW-0411">Iron-sulfur</keyword>
<dbReference type="GO" id="GO:0005739">
    <property type="term" value="C:mitochondrion"/>
    <property type="evidence" value="ECO:0007669"/>
    <property type="project" value="TreeGrafter"/>
</dbReference>
<dbReference type="GO" id="GO:0046872">
    <property type="term" value="F:metal ion binding"/>
    <property type="evidence" value="ECO:0007669"/>
    <property type="project" value="UniProtKB-KW"/>
</dbReference>
<dbReference type="SMART" id="SM00704">
    <property type="entry name" value="ZnF_CDGSH"/>
    <property type="match status" value="2"/>
</dbReference>
<gene>
    <name evidence="7" type="primary">CISD3</name>
    <name evidence="7" type="ORF">FJT64_014758</name>
</gene>
<dbReference type="AlphaFoldDB" id="A0A6A4UZM9"/>
<evidence type="ECO:0000256" key="4">
    <source>
        <dbReference type="ARBA" id="ARBA00023014"/>
    </source>
</evidence>
<organism evidence="7 8">
    <name type="scientific">Amphibalanus amphitrite</name>
    <name type="common">Striped barnacle</name>
    <name type="synonym">Balanus amphitrite</name>
    <dbReference type="NCBI Taxonomy" id="1232801"/>
    <lineage>
        <taxon>Eukaryota</taxon>
        <taxon>Metazoa</taxon>
        <taxon>Ecdysozoa</taxon>
        <taxon>Arthropoda</taxon>
        <taxon>Crustacea</taxon>
        <taxon>Multicrustacea</taxon>
        <taxon>Cirripedia</taxon>
        <taxon>Thoracica</taxon>
        <taxon>Thoracicalcarea</taxon>
        <taxon>Balanomorpha</taxon>
        <taxon>Balanoidea</taxon>
        <taxon>Balanidae</taxon>
        <taxon>Amphibalaninae</taxon>
        <taxon>Amphibalanus</taxon>
    </lineage>
</organism>
<dbReference type="EMBL" id="VIIS01002228">
    <property type="protein sequence ID" value="KAF0286825.1"/>
    <property type="molecule type" value="Genomic_DNA"/>
</dbReference>
<feature type="domain" description="Iron-binding zinc finger CDGSH type" evidence="6">
    <location>
        <begin position="97"/>
        <end position="134"/>
    </location>
</feature>
<keyword evidence="2" id="KW-0479">Metal-binding</keyword>
<accession>A0A6A4UZM9</accession>
<dbReference type="OrthoDB" id="15717at2759"/>
<dbReference type="InterPro" id="IPR018967">
    <property type="entry name" value="FeS-contain_CDGSH-typ"/>
</dbReference>
<evidence type="ECO:0000313" key="7">
    <source>
        <dbReference type="EMBL" id="KAF0286825.1"/>
    </source>
</evidence>
<comment type="cofactor">
    <cofactor evidence="5">
        <name>[2Fe-2S] cluster</name>
        <dbReference type="ChEBI" id="CHEBI:190135"/>
    </cofactor>
</comment>
<dbReference type="Pfam" id="PF09360">
    <property type="entry name" value="zf-CDGSH"/>
    <property type="match status" value="2"/>
</dbReference>
<reference evidence="7 8" key="1">
    <citation type="submission" date="2019-07" db="EMBL/GenBank/DDBJ databases">
        <title>Draft genome assembly of a fouling barnacle, Amphibalanus amphitrite (Darwin, 1854): The first reference genome for Thecostraca.</title>
        <authorList>
            <person name="Kim W."/>
        </authorList>
    </citation>
    <scope>NUCLEOTIDE SEQUENCE [LARGE SCALE GENOMIC DNA]</scope>
    <source>
        <strain evidence="7">SNU_AA5</strain>
        <tissue evidence="7">Soma without cirri and trophi</tissue>
    </source>
</reference>
<keyword evidence="1" id="KW-0001">2Fe-2S</keyword>
<dbReference type="PANTHER" id="PTHR46491">
    <property type="entry name" value="CDGSH IRON SULFUR DOMAIN PROTEIN HOMOLOG"/>
    <property type="match status" value="1"/>
</dbReference>
<dbReference type="Proteomes" id="UP000440578">
    <property type="component" value="Unassembled WGS sequence"/>
</dbReference>
<name>A0A6A4UZM9_AMPAM</name>